<reference evidence="1 2" key="1">
    <citation type="journal article" date="2019" name="Genome Biol. Evol.">
        <title>Insights into the evolution of the New World diploid cottons (Gossypium, subgenus Houzingenia) based on genome sequencing.</title>
        <authorList>
            <person name="Grover C.E."/>
            <person name="Arick M.A. 2nd"/>
            <person name="Thrash A."/>
            <person name="Conover J.L."/>
            <person name="Sanders W.S."/>
            <person name="Peterson D.G."/>
            <person name="Frelichowski J.E."/>
            <person name="Scheffler J.A."/>
            <person name="Scheffler B.E."/>
            <person name="Wendel J.F."/>
        </authorList>
    </citation>
    <scope>NUCLEOTIDE SEQUENCE [LARGE SCALE GENOMIC DNA]</scope>
    <source>
        <strain evidence="1">6</strain>
        <tissue evidence="1">Leaf</tissue>
    </source>
</reference>
<protein>
    <submittedName>
        <fullName evidence="1">Uncharacterized protein</fullName>
    </submittedName>
</protein>
<dbReference type="Proteomes" id="UP000593575">
    <property type="component" value="Unassembled WGS sequence"/>
</dbReference>
<evidence type="ECO:0000313" key="2">
    <source>
        <dbReference type="Proteomes" id="UP000593575"/>
    </source>
</evidence>
<keyword evidence="2" id="KW-1185">Reference proteome</keyword>
<dbReference type="AlphaFoldDB" id="A0A7J9K6E8"/>
<sequence length="22" mass="2609">MSYQTGLVGRMQRHSNLLFEKL</sequence>
<dbReference type="EMBL" id="JABFAE010000012">
    <property type="protein sequence ID" value="MBA0841859.1"/>
    <property type="molecule type" value="Genomic_DNA"/>
</dbReference>
<name>A0A7J9K6E8_9ROSI</name>
<organism evidence="1 2">
    <name type="scientific">Gossypium armourianum</name>
    <dbReference type="NCBI Taxonomy" id="34283"/>
    <lineage>
        <taxon>Eukaryota</taxon>
        <taxon>Viridiplantae</taxon>
        <taxon>Streptophyta</taxon>
        <taxon>Embryophyta</taxon>
        <taxon>Tracheophyta</taxon>
        <taxon>Spermatophyta</taxon>
        <taxon>Magnoliopsida</taxon>
        <taxon>eudicotyledons</taxon>
        <taxon>Gunneridae</taxon>
        <taxon>Pentapetalae</taxon>
        <taxon>rosids</taxon>
        <taxon>malvids</taxon>
        <taxon>Malvales</taxon>
        <taxon>Malvaceae</taxon>
        <taxon>Malvoideae</taxon>
        <taxon>Gossypium</taxon>
    </lineage>
</organism>
<gene>
    <name evidence="1" type="ORF">Goarm_001718</name>
</gene>
<comment type="caution">
    <text evidence="1">The sequence shown here is derived from an EMBL/GenBank/DDBJ whole genome shotgun (WGS) entry which is preliminary data.</text>
</comment>
<accession>A0A7J9K6E8</accession>
<evidence type="ECO:0000313" key="1">
    <source>
        <dbReference type="EMBL" id="MBA0841859.1"/>
    </source>
</evidence>
<proteinExistence type="predicted"/>